<keyword evidence="3" id="KW-0238">DNA-binding</keyword>
<dbReference type="AlphaFoldDB" id="A0A8X8GR85"/>
<dbReference type="InterPro" id="IPR013321">
    <property type="entry name" value="Arc_rbn_hlx_hlx"/>
</dbReference>
<gene>
    <name evidence="3" type="ORF">GEU84_000570</name>
</gene>
<evidence type="ECO:0000256" key="1">
    <source>
        <dbReference type="SAM" id="MobiDB-lite"/>
    </source>
</evidence>
<feature type="compositionally biased region" description="Basic and acidic residues" evidence="1">
    <location>
        <begin position="88"/>
        <end position="97"/>
    </location>
</feature>
<dbReference type="InterPro" id="IPR005569">
    <property type="entry name" value="Arc_DNA-bd_dom"/>
</dbReference>
<comment type="caution">
    <text evidence="3">The sequence shown here is derived from an EMBL/GenBank/DDBJ whole genome shotgun (WGS) entry which is preliminary data.</text>
</comment>
<protein>
    <submittedName>
        <fullName evidence="3">Arc family DNA-binding protein</fullName>
    </submittedName>
</protein>
<dbReference type="GO" id="GO:0006355">
    <property type="term" value="P:regulation of DNA-templated transcription"/>
    <property type="evidence" value="ECO:0007669"/>
    <property type="project" value="InterPro"/>
</dbReference>
<dbReference type="EMBL" id="WHUT02000001">
    <property type="protein sequence ID" value="NUB42864.1"/>
    <property type="molecule type" value="Genomic_DNA"/>
</dbReference>
<dbReference type="Pfam" id="PF03869">
    <property type="entry name" value="Arc"/>
    <property type="match status" value="1"/>
</dbReference>
<dbReference type="Gene3D" id="1.10.1220.10">
    <property type="entry name" value="Met repressor-like"/>
    <property type="match status" value="1"/>
</dbReference>
<evidence type="ECO:0000259" key="2">
    <source>
        <dbReference type="Pfam" id="PF03869"/>
    </source>
</evidence>
<dbReference type="InterPro" id="IPR010985">
    <property type="entry name" value="Ribbon_hlx_hlx"/>
</dbReference>
<proteinExistence type="predicted"/>
<reference evidence="3" key="1">
    <citation type="submission" date="2020-05" db="EMBL/GenBank/DDBJ databases">
        <title>Fertoebacter nigrum gen. nov., sp. nov., a new member of the family Rhodobacteraceae.</title>
        <authorList>
            <person name="Szuroczki S."/>
            <person name="Abbaszade G."/>
            <person name="Buni D."/>
            <person name="Schumann P."/>
            <person name="Toth E."/>
        </authorList>
    </citation>
    <scope>NUCLEOTIDE SEQUENCE</scope>
    <source>
        <strain evidence="3">RG-N-1a</strain>
    </source>
</reference>
<evidence type="ECO:0000313" key="3">
    <source>
        <dbReference type="EMBL" id="NUB42864.1"/>
    </source>
</evidence>
<accession>A0A8X8GR85</accession>
<keyword evidence="4" id="KW-1185">Reference proteome</keyword>
<dbReference type="Proteomes" id="UP000484076">
    <property type="component" value="Unassembled WGS sequence"/>
</dbReference>
<dbReference type="SUPFAM" id="SSF47598">
    <property type="entry name" value="Ribbon-helix-helix"/>
    <property type="match status" value="1"/>
</dbReference>
<feature type="domain" description="Arc-like DNA binding" evidence="2">
    <location>
        <begin position="7"/>
        <end position="46"/>
    </location>
</feature>
<name>A0A8X8GR85_9RHOB</name>
<evidence type="ECO:0000313" key="4">
    <source>
        <dbReference type="Proteomes" id="UP000484076"/>
    </source>
</evidence>
<dbReference type="GO" id="GO:0003677">
    <property type="term" value="F:DNA binding"/>
    <property type="evidence" value="ECO:0007669"/>
    <property type="project" value="UniProtKB-KW"/>
</dbReference>
<organism evidence="3 4">
    <name type="scientific">Fertoeibacter niger</name>
    <dbReference type="NCBI Taxonomy" id="2656921"/>
    <lineage>
        <taxon>Bacteria</taxon>
        <taxon>Pseudomonadati</taxon>
        <taxon>Pseudomonadota</taxon>
        <taxon>Alphaproteobacteria</taxon>
        <taxon>Rhodobacterales</taxon>
        <taxon>Paracoccaceae</taxon>
        <taxon>Fertoeibacter</taxon>
    </lineage>
</organism>
<feature type="region of interest" description="Disordered" evidence="1">
    <location>
        <begin position="88"/>
        <end position="107"/>
    </location>
</feature>
<dbReference type="RefSeq" id="WP_152823564.1">
    <property type="nucleotide sequence ID" value="NZ_WHUT02000001.1"/>
</dbReference>
<sequence>MSDAPSQSQDKFIVRLPEGMRKRIKDAADVSGRSMNAEIVHTLEKAYPPPPSDHATVARVIGGFKAMPRRVQTTILVEALEAYQLEHGESFDKHLESRTPYPGSRDD</sequence>